<feature type="non-terminal residue" evidence="1">
    <location>
        <position position="97"/>
    </location>
</feature>
<dbReference type="Proteomes" id="UP000266188">
    <property type="component" value="Unassembled WGS sequence"/>
</dbReference>
<name>A0A3A2Z0B8_9EURO</name>
<accession>A0A3A2Z0B8</accession>
<sequence>IGDEGAGAELMKRFLRDVGVNGDSAVVGRAIGTLLAHGGPNLGVKMEDFLSELQTAQDAQRKCLALAILGEIGLRMGAACSLTPELFITHFDSKSDK</sequence>
<evidence type="ECO:0000313" key="1">
    <source>
        <dbReference type="EMBL" id="RJE16578.1"/>
    </source>
</evidence>
<gene>
    <name evidence="1" type="ORF">PHISCL_11085</name>
</gene>
<organism evidence="1 2">
    <name type="scientific">Aspergillus sclerotialis</name>
    <dbReference type="NCBI Taxonomy" id="2070753"/>
    <lineage>
        <taxon>Eukaryota</taxon>
        <taxon>Fungi</taxon>
        <taxon>Dikarya</taxon>
        <taxon>Ascomycota</taxon>
        <taxon>Pezizomycotina</taxon>
        <taxon>Eurotiomycetes</taxon>
        <taxon>Eurotiomycetidae</taxon>
        <taxon>Eurotiales</taxon>
        <taxon>Aspergillaceae</taxon>
        <taxon>Aspergillus</taxon>
        <taxon>Aspergillus subgen. Polypaecilum</taxon>
    </lineage>
</organism>
<dbReference type="OrthoDB" id="6260732at2759"/>
<dbReference type="EMBL" id="MVGC01003798">
    <property type="protein sequence ID" value="RJE16578.1"/>
    <property type="molecule type" value="Genomic_DNA"/>
</dbReference>
<dbReference type="AlphaFoldDB" id="A0A3A2Z0B8"/>
<dbReference type="InterPro" id="IPR011989">
    <property type="entry name" value="ARM-like"/>
</dbReference>
<protein>
    <submittedName>
        <fullName evidence="1">Cullin binding protein CanA</fullName>
    </submittedName>
</protein>
<reference evidence="2" key="1">
    <citation type="submission" date="2017-02" db="EMBL/GenBank/DDBJ databases">
        <authorList>
            <person name="Tafer H."/>
            <person name="Lopandic K."/>
        </authorList>
    </citation>
    <scope>NUCLEOTIDE SEQUENCE [LARGE SCALE GENOMIC DNA]</scope>
    <source>
        <strain evidence="2">CBS 366.77</strain>
    </source>
</reference>
<feature type="non-terminal residue" evidence="1">
    <location>
        <position position="1"/>
    </location>
</feature>
<keyword evidence="2" id="KW-1185">Reference proteome</keyword>
<proteinExistence type="predicted"/>
<comment type="caution">
    <text evidence="1">The sequence shown here is derived from an EMBL/GenBank/DDBJ whole genome shotgun (WGS) entry which is preliminary data.</text>
</comment>
<dbReference type="Gene3D" id="1.25.10.10">
    <property type="entry name" value="Leucine-rich Repeat Variant"/>
    <property type="match status" value="1"/>
</dbReference>
<dbReference type="STRING" id="2070753.A0A3A2Z0B8"/>
<evidence type="ECO:0000313" key="2">
    <source>
        <dbReference type="Proteomes" id="UP000266188"/>
    </source>
</evidence>